<organism evidence="2 3">
    <name type="scientific">Labedaea rhizosphaerae</name>
    <dbReference type="NCBI Taxonomy" id="598644"/>
    <lineage>
        <taxon>Bacteria</taxon>
        <taxon>Bacillati</taxon>
        <taxon>Actinomycetota</taxon>
        <taxon>Actinomycetes</taxon>
        <taxon>Pseudonocardiales</taxon>
        <taxon>Pseudonocardiaceae</taxon>
        <taxon>Labedaea</taxon>
    </lineage>
</organism>
<evidence type="ECO:0000256" key="1">
    <source>
        <dbReference type="PIRSR" id="PIRSR607822-1"/>
    </source>
</evidence>
<accession>A0A4V3CZR1</accession>
<feature type="binding site" evidence="1">
    <location>
        <position position="314"/>
    </location>
    <ligand>
        <name>Zn(2+)</name>
        <dbReference type="ChEBI" id="CHEBI:29105"/>
    </ligand>
</feature>
<comment type="caution">
    <text evidence="2">The sequence shown here is derived from an EMBL/GenBank/DDBJ whole genome shotgun (WGS) entry which is preliminary data.</text>
</comment>
<evidence type="ECO:0000313" key="2">
    <source>
        <dbReference type="EMBL" id="TDQ00651.1"/>
    </source>
</evidence>
<dbReference type="PRINTS" id="PR01950">
    <property type="entry name" value="LANCSUPER"/>
</dbReference>
<feature type="binding site" evidence="1">
    <location>
        <position position="364"/>
    </location>
    <ligand>
        <name>Zn(2+)</name>
        <dbReference type="ChEBI" id="CHEBI:29105"/>
    </ligand>
</feature>
<sequence length="447" mass="47640">MTAYTMATSTPDATPTATAVQADSLVHTLATALATPPSGPADTRELAGREQSLDRGTAGIALLHVERALTGTGSWSTAHAWIRAATACDISAADDTGLYLGAPAIAFLLHAANSDNIDHAGRYHKALSTLDAHVEALAHRRVDAATARLDRGESTSFADYDVIRGLTGIGRLLLYRAPAACMSQANALSRVLRYLIRLTHPRSDGRPGWWVDHHPDPALPTPGGHANHGLAHGIAGVLAFLGTALRRGVTVDGHHDAIATLGAHLDHWQQDNPSQTTPNPAGPLRRNWWPTWITHDDIHTGHPLQPGPPRPSWCYGTPGIVRALQIAAIATGDTARQRRAEHVLVGCISDSHQLAHLSDVGLCHGWAGLYQTVWRAAQDATTSDLPHHLPNLTTQLTRQASQYVSRPTTRPGDPTFLTGTAGLALALHTATHNTAPRSGWDACLLIN</sequence>
<dbReference type="RefSeq" id="WP_243753987.1">
    <property type="nucleotide sequence ID" value="NZ_SNXZ01000002.1"/>
</dbReference>
<dbReference type="InterPro" id="IPR033889">
    <property type="entry name" value="LanC"/>
</dbReference>
<dbReference type="GO" id="GO:0031179">
    <property type="term" value="P:peptide modification"/>
    <property type="evidence" value="ECO:0007669"/>
    <property type="project" value="InterPro"/>
</dbReference>
<evidence type="ECO:0000313" key="3">
    <source>
        <dbReference type="Proteomes" id="UP000295444"/>
    </source>
</evidence>
<protein>
    <submittedName>
        <fullName evidence="2">Lanthionine synthetase-like protein</fullName>
    </submittedName>
</protein>
<dbReference type="CDD" id="cd04793">
    <property type="entry name" value="LanC"/>
    <property type="match status" value="1"/>
</dbReference>
<dbReference type="EMBL" id="SNXZ01000002">
    <property type="protein sequence ID" value="TDQ00651.1"/>
    <property type="molecule type" value="Genomic_DNA"/>
</dbReference>
<dbReference type="SMART" id="SM01260">
    <property type="entry name" value="LANC_like"/>
    <property type="match status" value="1"/>
</dbReference>
<name>A0A4V3CZR1_LABRH</name>
<keyword evidence="1" id="KW-0479">Metal-binding</keyword>
<dbReference type="GO" id="GO:0046872">
    <property type="term" value="F:metal ion binding"/>
    <property type="evidence" value="ECO:0007669"/>
    <property type="project" value="UniProtKB-KW"/>
</dbReference>
<keyword evidence="1" id="KW-0862">Zinc</keyword>
<dbReference type="AlphaFoldDB" id="A0A4V3CZR1"/>
<keyword evidence="3" id="KW-1185">Reference proteome</keyword>
<dbReference type="PRINTS" id="PR01955">
    <property type="entry name" value="LANCFRANKIA"/>
</dbReference>
<proteinExistence type="predicted"/>
<gene>
    <name evidence="2" type="ORF">EV186_102512</name>
</gene>
<dbReference type="Pfam" id="PF05147">
    <property type="entry name" value="LANC_like"/>
    <property type="match status" value="1"/>
</dbReference>
<reference evidence="2 3" key="1">
    <citation type="submission" date="2019-03" db="EMBL/GenBank/DDBJ databases">
        <title>Genomic Encyclopedia of Type Strains, Phase IV (KMG-IV): sequencing the most valuable type-strain genomes for metagenomic binning, comparative biology and taxonomic classification.</title>
        <authorList>
            <person name="Goeker M."/>
        </authorList>
    </citation>
    <scope>NUCLEOTIDE SEQUENCE [LARGE SCALE GENOMIC DNA]</scope>
    <source>
        <strain evidence="2 3">DSM 45361</strain>
    </source>
</reference>
<dbReference type="Proteomes" id="UP000295444">
    <property type="component" value="Unassembled WGS sequence"/>
</dbReference>
<feature type="binding site" evidence="1">
    <location>
        <position position="363"/>
    </location>
    <ligand>
        <name>Zn(2+)</name>
        <dbReference type="ChEBI" id="CHEBI:29105"/>
    </ligand>
</feature>
<dbReference type="SUPFAM" id="SSF158745">
    <property type="entry name" value="LanC-like"/>
    <property type="match status" value="1"/>
</dbReference>
<dbReference type="Gene3D" id="1.50.10.20">
    <property type="match status" value="1"/>
</dbReference>
<dbReference type="InterPro" id="IPR007822">
    <property type="entry name" value="LANC-like"/>
</dbReference>